<evidence type="ECO:0000313" key="2">
    <source>
        <dbReference type="Proteomes" id="UP000051576"/>
    </source>
</evidence>
<accession>A0A0R2CDH6</accession>
<dbReference type="PROSITE" id="PS51197">
    <property type="entry name" value="HTH_RRF2_2"/>
    <property type="match status" value="1"/>
</dbReference>
<dbReference type="GO" id="GO:0005829">
    <property type="term" value="C:cytosol"/>
    <property type="evidence" value="ECO:0007669"/>
    <property type="project" value="TreeGrafter"/>
</dbReference>
<dbReference type="PANTHER" id="PTHR33221">
    <property type="entry name" value="WINGED HELIX-TURN-HELIX TRANSCRIPTIONAL REGULATOR, RRF2 FAMILY"/>
    <property type="match status" value="1"/>
</dbReference>
<dbReference type="InterPro" id="IPR000944">
    <property type="entry name" value="Tscrpt_reg_Rrf2"/>
</dbReference>
<dbReference type="EMBL" id="AYYX01000006">
    <property type="protein sequence ID" value="KRM89397.1"/>
    <property type="molecule type" value="Genomic_DNA"/>
</dbReference>
<gene>
    <name evidence="1" type="ORF">FD21_GL001782</name>
</gene>
<dbReference type="STRING" id="1133569.FD21_GL001782"/>
<protein>
    <submittedName>
        <fullName evidence="1">Transcription regulator</fullName>
    </submittedName>
</protein>
<organism evidence="1 2">
    <name type="scientific">Liquorilactobacillus vini DSM 20605</name>
    <dbReference type="NCBI Taxonomy" id="1133569"/>
    <lineage>
        <taxon>Bacteria</taxon>
        <taxon>Bacillati</taxon>
        <taxon>Bacillota</taxon>
        <taxon>Bacilli</taxon>
        <taxon>Lactobacillales</taxon>
        <taxon>Lactobacillaceae</taxon>
        <taxon>Liquorilactobacillus</taxon>
    </lineage>
</organism>
<proteinExistence type="predicted"/>
<name>A0A0R2CDH6_9LACO</name>
<dbReference type="AlphaFoldDB" id="A0A0R2CDH6"/>
<dbReference type="SUPFAM" id="SSF46785">
    <property type="entry name" value="Winged helix' DNA-binding domain"/>
    <property type="match status" value="1"/>
</dbReference>
<dbReference type="PANTHER" id="PTHR33221:SF15">
    <property type="entry name" value="HTH-TYPE TRANSCRIPTIONAL REGULATOR YWGB-RELATED"/>
    <property type="match status" value="1"/>
</dbReference>
<sequence>MHDHDKLTSDLIASSLNTNPSLARRMMSQLRKAGLLETTQGAAAPKLAKDPQEITVLDVYLATCPEAPLLKVDHNTSKKCAVGNTVPVVLNKYYLDIQSAAEAKMRQITLQDIINDVEMSIEHHQRALASAE</sequence>
<dbReference type="Gene3D" id="1.10.10.10">
    <property type="entry name" value="Winged helix-like DNA-binding domain superfamily/Winged helix DNA-binding domain"/>
    <property type="match status" value="1"/>
</dbReference>
<dbReference type="PATRIC" id="fig|1133569.4.peg.1927"/>
<dbReference type="InterPro" id="IPR036388">
    <property type="entry name" value="WH-like_DNA-bd_sf"/>
</dbReference>
<reference evidence="1 2" key="1">
    <citation type="journal article" date="2015" name="Genome Announc.">
        <title>Expanding the biotechnology potential of lactobacilli through comparative genomics of 213 strains and associated genera.</title>
        <authorList>
            <person name="Sun Z."/>
            <person name="Harris H.M."/>
            <person name="McCann A."/>
            <person name="Guo C."/>
            <person name="Argimon S."/>
            <person name="Zhang W."/>
            <person name="Yang X."/>
            <person name="Jeffery I.B."/>
            <person name="Cooney J.C."/>
            <person name="Kagawa T.F."/>
            <person name="Liu W."/>
            <person name="Song Y."/>
            <person name="Salvetti E."/>
            <person name="Wrobel A."/>
            <person name="Rasinkangas P."/>
            <person name="Parkhill J."/>
            <person name="Rea M.C."/>
            <person name="O'Sullivan O."/>
            <person name="Ritari J."/>
            <person name="Douillard F.P."/>
            <person name="Paul Ross R."/>
            <person name="Yang R."/>
            <person name="Briner A.E."/>
            <person name="Felis G.E."/>
            <person name="de Vos W.M."/>
            <person name="Barrangou R."/>
            <person name="Klaenhammer T.R."/>
            <person name="Caufield P.W."/>
            <person name="Cui Y."/>
            <person name="Zhang H."/>
            <person name="O'Toole P.W."/>
        </authorList>
    </citation>
    <scope>NUCLEOTIDE SEQUENCE [LARGE SCALE GENOMIC DNA]</scope>
    <source>
        <strain evidence="1 2">DSM 20605</strain>
    </source>
</reference>
<dbReference type="Proteomes" id="UP000051576">
    <property type="component" value="Unassembled WGS sequence"/>
</dbReference>
<dbReference type="Pfam" id="PF02082">
    <property type="entry name" value="Rrf2"/>
    <property type="match status" value="1"/>
</dbReference>
<keyword evidence="2" id="KW-1185">Reference proteome</keyword>
<comment type="caution">
    <text evidence="1">The sequence shown here is derived from an EMBL/GenBank/DDBJ whole genome shotgun (WGS) entry which is preliminary data.</text>
</comment>
<dbReference type="InterPro" id="IPR036390">
    <property type="entry name" value="WH_DNA-bd_sf"/>
</dbReference>
<dbReference type="eggNOG" id="COG1959">
    <property type="taxonomic scope" value="Bacteria"/>
</dbReference>
<dbReference type="GO" id="GO:0003700">
    <property type="term" value="F:DNA-binding transcription factor activity"/>
    <property type="evidence" value="ECO:0007669"/>
    <property type="project" value="TreeGrafter"/>
</dbReference>
<evidence type="ECO:0000313" key="1">
    <source>
        <dbReference type="EMBL" id="KRM89397.1"/>
    </source>
</evidence>